<dbReference type="InterPro" id="IPR002347">
    <property type="entry name" value="SDR_fam"/>
</dbReference>
<dbReference type="AlphaFoldDB" id="A0A183G251"/>
<dbReference type="PANTHER" id="PTHR43544">
    <property type="entry name" value="SHORT-CHAIN DEHYDROGENASE/REDUCTASE"/>
    <property type="match status" value="1"/>
</dbReference>
<dbReference type="Proteomes" id="UP000050761">
    <property type="component" value="Unassembled WGS sequence"/>
</dbReference>
<dbReference type="OrthoDB" id="7289984at2759"/>
<gene>
    <name evidence="3" type="ORF">HPBE_LOCUS15343</name>
</gene>
<dbReference type="PANTHER" id="PTHR43544:SF7">
    <property type="entry name" value="NADB-LER2"/>
    <property type="match status" value="1"/>
</dbReference>
<evidence type="ECO:0000313" key="3">
    <source>
        <dbReference type="EMBL" id="VDP02492.1"/>
    </source>
</evidence>
<reference evidence="5" key="2">
    <citation type="submission" date="2019-09" db="UniProtKB">
        <authorList>
            <consortium name="WormBaseParasite"/>
        </authorList>
    </citation>
    <scope>IDENTIFICATION</scope>
</reference>
<sequence length="217" mass="22744">MGRISAEISSRLSVEACKNHFMGTTCKGACEIAVSGALILELLKVESVVGEGGLNVLLNNAAILTPYFTSRAISREAFMNCINVNLLGTAIVSQTFLPLLLKASSHTADDHIGVDRAAIVNISATWGSIGRNADGSGPMGALAYKVSKLGKTMAIDLKGDKILVVQFCPGWVKTDLGGKAATDTVEVATSGLVKAMSSLGKEHSGGFFDRRLKAIPY</sequence>
<keyword evidence="1" id="KW-0521">NADP</keyword>
<accession>A0A183G251</accession>
<evidence type="ECO:0000256" key="1">
    <source>
        <dbReference type="ARBA" id="ARBA00022857"/>
    </source>
</evidence>
<dbReference type="InterPro" id="IPR051468">
    <property type="entry name" value="Fungal_SecMetab_SDRs"/>
</dbReference>
<dbReference type="Pfam" id="PF00106">
    <property type="entry name" value="adh_short"/>
    <property type="match status" value="1"/>
</dbReference>
<evidence type="ECO:0000313" key="4">
    <source>
        <dbReference type="Proteomes" id="UP000050761"/>
    </source>
</evidence>
<evidence type="ECO:0000256" key="2">
    <source>
        <dbReference type="ARBA" id="ARBA00023002"/>
    </source>
</evidence>
<organism evidence="4 5">
    <name type="scientific">Heligmosomoides polygyrus</name>
    <name type="common">Parasitic roundworm</name>
    <dbReference type="NCBI Taxonomy" id="6339"/>
    <lineage>
        <taxon>Eukaryota</taxon>
        <taxon>Metazoa</taxon>
        <taxon>Ecdysozoa</taxon>
        <taxon>Nematoda</taxon>
        <taxon>Chromadorea</taxon>
        <taxon>Rhabditida</taxon>
        <taxon>Rhabditina</taxon>
        <taxon>Rhabditomorpha</taxon>
        <taxon>Strongyloidea</taxon>
        <taxon>Heligmosomidae</taxon>
        <taxon>Heligmosomoides</taxon>
    </lineage>
</organism>
<dbReference type="GO" id="GO:0005737">
    <property type="term" value="C:cytoplasm"/>
    <property type="evidence" value="ECO:0007669"/>
    <property type="project" value="TreeGrafter"/>
</dbReference>
<keyword evidence="4" id="KW-1185">Reference proteome</keyword>
<dbReference type="Gene3D" id="3.40.50.720">
    <property type="entry name" value="NAD(P)-binding Rossmann-like Domain"/>
    <property type="match status" value="1"/>
</dbReference>
<dbReference type="WBParaSite" id="HPBE_0001534401-mRNA-1">
    <property type="protein sequence ID" value="HPBE_0001534401-mRNA-1"/>
    <property type="gene ID" value="HPBE_0001534401"/>
</dbReference>
<proteinExistence type="predicted"/>
<keyword evidence="2" id="KW-0560">Oxidoreductase</keyword>
<dbReference type="SUPFAM" id="SSF51735">
    <property type="entry name" value="NAD(P)-binding Rossmann-fold domains"/>
    <property type="match status" value="1"/>
</dbReference>
<protein>
    <submittedName>
        <fullName evidence="5">NAD(P)-binding Rossmann-fold superfamily protein</fullName>
    </submittedName>
</protein>
<reference evidence="3 4" key="1">
    <citation type="submission" date="2018-11" db="EMBL/GenBank/DDBJ databases">
        <authorList>
            <consortium name="Pathogen Informatics"/>
        </authorList>
    </citation>
    <scope>NUCLEOTIDE SEQUENCE [LARGE SCALE GENOMIC DNA]</scope>
</reference>
<name>A0A183G251_HELPZ</name>
<accession>A0A3P7ZPW6</accession>
<dbReference type="GO" id="GO:0016491">
    <property type="term" value="F:oxidoreductase activity"/>
    <property type="evidence" value="ECO:0007669"/>
    <property type="project" value="UniProtKB-KW"/>
</dbReference>
<dbReference type="EMBL" id="UZAH01028808">
    <property type="protein sequence ID" value="VDP02492.1"/>
    <property type="molecule type" value="Genomic_DNA"/>
</dbReference>
<dbReference type="InterPro" id="IPR036291">
    <property type="entry name" value="NAD(P)-bd_dom_sf"/>
</dbReference>
<evidence type="ECO:0000313" key="5">
    <source>
        <dbReference type="WBParaSite" id="HPBE_0001534401-mRNA-1"/>
    </source>
</evidence>